<reference evidence="5" key="2">
    <citation type="journal article" date="2017" name="Nat. Plants">
        <title>The Aegilops tauschii genome reveals multiple impacts of transposons.</title>
        <authorList>
            <person name="Zhao G."/>
            <person name="Zou C."/>
            <person name="Li K."/>
            <person name="Wang K."/>
            <person name="Li T."/>
            <person name="Gao L."/>
            <person name="Zhang X."/>
            <person name="Wang H."/>
            <person name="Yang Z."/>
            <person name="Liu X."/>
            <person name="Jiang W."/>
            <person name="Mao L."/>
            <person name="Kong X."/>
            <person name="Jiao Y."/>
            <person name="Jia J."/>
        </authorList>
    </citation>
    <scope>NUCLEOTIDE SEQUENCE [LARGE SCALE GENOMIC DNA]</scope>
    <source>
        <strain evidence="5">cv. AL8/78</strain>
    </source>
</reference>
<reference evidence="4" key="3">
    <citation type="journal article" date="2017" name="Nature">
        <title>Genome sequence of the progenitor of the wheat D genome Aegilops tauschii.</title>
        <authorList>
            <person name="Luo M.C."/>
            <person name="Gu Y.Q."/>
            <person name="Puiu D."/>
            <person name="Wang H."/>
            <person name="Twardziok S.O."/>
            <person name="Deal K.R."/>
            <person name="Huo N."/>
            <person name="Zhu T."/>
            <person name="Wang L."/>
            <person name="Wang Y."/>
            <person name="McGuire P.E."/>
            <person name="Liu S."/>
            <person name="Long H."/>
            <person name="Ramasamy R.K."/>
            <person name="Rodriguez J.C."/>
            <person name="Van S.L."/>
            <person name="Yuan L."/>
            <person name="Wang Z."/>
            <person name="Xia Z."/>
            <person name="Xiao L."/>
            <person name="Anderson O.D."/>
            <person name="Ouyang S."/>
            <person name="Liang Y."/>
            <person name="Zimin A.V."/>
            <person name="Pertea G."/>
            <person name="Qi P."/>
            <person name="Bennetzen J.L."/>
            <person name="Dai X."/>
            <person name="Dawson M.W."/>
            <person name="Muller H.G."/>
            <person name="Kugler K."/>
            <person name="Rivarola-Duarte L."/>
            <person name="Spannagl M."/>
            <person name="Mayer K.F.X."/>
            <person name="Lu F.H."/>
            <person name="Bevan M.W."/>
            <person name="Leroy P."/>
            <person name="Li P."/>
            <person name="You F.M."/>
            <person name="Sun Q."/>
            <person name="Liu Z."/>
            <person name="Lyons E."/>
            <person name="Wicker T."/>
            <person name="Salzberg S.L."/>
            <person name="Devos K.M."/>
            <person name="Dvorak J."/>
        </authorList>
    </citation>
    <scope>NUCLEOTIDE SEQUENCE [LARGE SCALE GENOMIC DNA]</scope>
    <source>
        <strain evidence="4">cv. AL8/78</strain>
    </source>
</reference>
<dbReference type="GO" id="GO:0051260">
    <property type="term" value="P:protein homooligomerization"/>
    <property type="evidence" value="ECO:0007669"/>
    <property type="project" value="InterPro"/>
</dbReference>
<dbReference type="Pfam" id="PF00805">
    <property type="entry name" value="Pentapeptide"/>
    <property type="match status" value="2"/>
</dbReference>
<feature type="region of interest" description="Disordered" evidence="2">
    <location>
        <begin position="1"/>
        <end position="60"/>
    </location>
</feature>
<dbReference type="InterPro" id="IPR000210">
    <property type="entry name" value="BTB/POZ_dom"/>
</dbReference>
<evidence type="ECO:0000313" key="4">
    <source>
        <dbReference type="EnsemblPlants" id="AET4Gv20668000.3"/>
    </source>
</evidence>
<dbReference type="SUPFAM" id="SSF54695">
    <property type="entry name" value="POZ domain"/>
    <property type="match status" value="1"/>
</dbReference>
<dbReference type="InterPro" id="IPR011333">
    <property type="entry name" value="SKP1/BTB/POZ_sf"/>
</dbReference>
<dbReference type="AlphaFoldDB" id="A0A453ISS9"/>
<dbReference type="SUPFAM" id="SSF141571">
    <property type="entry name" value="Pentapeptide repeat-like"/>
    <property type="match status" value="1"/>
</dbReference>
<dbReference type="InterPro" id="IPR001646">
    <property type="entry name" value="5peptide_repeat"/>
</dbReference>
<organism evidence="4 5">
    <name type="scientific">Aegilops tauschii subsp. strangulata</name>
    <name type="common">Goatgrass</name>
    <dbReference type="NCBI Taxonomy" id="200361"/>
    <lineage>
        <taxon>Eukaryota</taxon>
        <taxon>Viridiplantae</taxon>
        <taxon>Streptophyta</taxon>
        <taxon>Embryophyta</taxon>
        <taxon>Tracheophyta</taxon>
        <taxon>Spermatophyta</taxon>
        <taxon>Magnoliopsida</taxon>
        <taxon>Liliopsida</taxon>
        <taxon>Poales</taxon>
        <taxon>Poaceae</taxon>
        <taxon>BOP clade</taxon>
        <taxon>Pooideae</taxon>
        <taxon>Triticodae</taxon>
        <taxon>Triticeae</taxon>
        <taxon>Triticinae</taxon>
        <taxon>Aegilops</taxon>
    </lineage>
</organism>
<evidence type="ECO:0000256" key="1">
    <source>
        <dbReference type="ARBA" id="ARBA00004906"/>
    </source>
</evidence>
<evidence type="ECO:0000256" key="2">
    <source>
        <dbReference type="SAM" id="MobiDB-lite"/>
    </source>
</evidence>
<dbReference type="Gramene" id="AET4Gv20668000.3">
    <property type="protein sequence ID" value="AET4Gv20668000.3"/>
    <property type="gene ID" value="AET4Gv20668000"/>
</dbReference>
<dbReference type="Pfam" id="PF02214">
    <property type="entry name" value="BTB_2"/>
    <property type="match status" value="1"/>
</dbReference>
<proteinExistence type="predicted"/>
<feature type="domain" description="BTB" evidence="3">
    <location>
        <begin position="60"/>
        <end position="162"/>
    </location>
</feature>
<protein>
    <recommendedName>
        <fullName evidence="3">BTB domain-containing protein</fullName>
    </recommendedName>
</protein>
<evidence type="ECO:0000259" key="3">
    <source>
        <dbReference type="SMART" id="SM00225"/>
    </source>
</evidence>
<name>A0A453ISS9_AEGTS</name>
<reference evidence="4" key="5">
    <citation type="journal article" date="2021" name="G3 (Bethesda)">
        <title>Aegilops tauschii genome assembly Aet v5.0 features greater sequence contiguity and improved annotation.</title>
        <authorList>
            <person name="Wang L."/>
            <person name="Zhu T."/>
            <person name="Rodriguez J.C."/>
            <person name="Deal K.R."/>
            <person name="Dubcovsky J."/>
            <person name="McGuire P.E."/>
            <person name="Lux T."/>
            <person name="Spannagl M."/>
            <person name="Mayer K.F.X."/>
            <person name="Baldrich P."/>
            <person name="Meyers B.C."/>
            <person name="Huo N."/>
            <person name="Gu Y.Q."/>
            <person name="Zhou H."/>
            <person name="Devos K.M."/>
            <person name="Bennetzen J.L."/>
            <person name="Unver T."/>
            <person name="Budak H."/>
            <person name="Gulick P.J."/>
            <person name="Galiba G."/>
            <person name="Kalapos B."/>
            <person name="Nelson D.R."/>
            <person name="Li P."/>
            <person name="You F.M."/>
            <person name="Luo M.C."/>
            <person name="Dvorak J."/>
        </authorList>
    </citation>
    <scope>NUCLEOTIDE SEQUENCE [LARGE SCALE GENOMIC DNA]</scope>
    <source>
        <strain evidence="4">cv. AL8/78</strain>
    </source>
</reference>
<dbReference type="InterPro" id="IPR003131">
    <property type="entry name" value="T1-type_BTB"/>
</dbReference>
<dbReference type="Gene3D" id="2.160.20.80">
    <property type="entry name" value="E3 ubiquitin-protein ligase SopA"/>
    <property type="match status" value="1"/>
</dbReference>
<dbReference type="InterPro" id="IPR051082">
    <property type="entry name" value="Pentapeptide-BTB/POZ_domain"/>
</dbReference>
<keyword evidence="5" id="KW-1185">Reference proteome</keyword>
<reference evidence="4" key="4">
    <citation type="submission" date="2019-03" db="UniProtKB">
        <authorList>
            <consortium name="EnsemblPlants"/>
        </authorList>
    </citation>
    <scope>IDENTIFICATION</scope>
</reference>
<dbReference type="Gene3D" id="3.30.710.10">
    <property type="entry name" value="Potassium Channel Kv1.1, Chain A"/>
    <property type="match status" value="1"/>
</dbReference>
<comment type="pathway">
    <text evidence="1">Protein modification; protein ubiquitination.</text>
</comment>
<feature type="compositionally biased region" description="Pro residues" evidence="2">
    <location>
        <begin position="11"/>
        <end position="23"/>
    </location>
</feature>
<dbReference type="Proteomes" id="UP000015105">
    <property type="component" value="Chromosome 4D"/>
</dbReference>
<reference evidence="5" key="1">
    <citation type="journal article" date="2014" name="Science">
        <title>Ancient hybridizations among the ancestral genomes of bread wheat.</title>
        <authorList>
            <consortium name="International Wheat Genome Sequencing Consortium,"/>
            <person name="Marcussen T."/>
            <person name="Sandve S.R."/>
            <person name="Heier L."/>
            <person name="Spannagl M."/>
            <person name="Pfeifer M."/>
            <person name="Jakobsen K.S."/>
            <person name="Wulff B.B."/>
            <person name="Steuernagel B."/>
            <person name="Mayer K.F."/>
            <person name="Olsen O.A."/>
        </authorList>
    </citation>
    <scope>NUCLEOTIDE SEQUENCE [LARGE SCALE GENOMIC DNA]</scope>
    <source>
        <strain evidence="5">cv. AL8/78</strain>
    </source>
</reference>
<dbReference type="PANTHER" id="PTHR14136:SF17">
    <property type="entry name" value="BTB_POZ DOMAIN-CONTAINING PROTEIN KCTD9"/>
    <property type="match status" value="1"/>
</dbReference>
<dbReference type="EnsemblPlants" id="AET4Gv20668000.3">
    <property type="protein sequence ID" value="AET4Gv20668000.3"/>
    <property type="gene ID" value="AET4Gv20668000"/>
</dbReference>
<dbReference type="SMART" id="SM00225">
    <property type="entry name" value="BTB"/>
    <property type="match status" value="1"/>
</dbReference>
<sequence>ERRSKWNSRPGRPPHLNPDPSPLRSPHLPRRHGQNPRPLSTLNRRAAAAMQSPESSSSAAPVLLNIGGTKYATTAETLTQREPDSMLAAMFSGRHTLPQHPTTGAVFVDRDGKHFRHILNWLRDGAIPTLSESEYHQLLREAEYYQLLGLADYINEKLALKKTDNSCEAELTRKDVIKCIQAQKIRFRGLNLSGLDLSKLDLSEVDFSYACIERTNFSCANLHKAKFRLVEAAHSTFEQANLHECELTGANLQEAVLDRANVQSANLQDACLMGCSFIETDVRSAHLQNANLTGADLNGANLEGANLK</sequence>
<evidence type="ECO:0000313" key="5">
    <source>
        <dbReference type="Proteomes" id="UP000015105"/>
    </source>
</evidence>
<dbReference type="PANTHER" id="PTHR14136">
    <property type="entry name" value="BTB_POZ DOMAIN-CONTAINING PROTEIN KCTD9"/>
    <property type="match status" value="1"/>
</dbReference>
<accession>A0A453ISS9</accession>